<dbReference type="Proteomes" id="UP000185502">
    <property type="component" value="Plasmid lpA89"/>
</dbReference>
<evidence type="ECO:0008006" key="3">
    <source>
        <dbReference type="Google" id="ProtNLM"/>
    </source>
</evidence>
<dbReference type="PROSITE" id="PS51257">
    <property type="entry name" value="PROKAR_LIPOPROTEIN"/>
    <property type="match status" value="1"/>
</dbReference>
<reference evidence="1" key="1">
    <citation type="submission" date="2016-02" db="EMBL/GenBank/DDBJ databases">
        <title>lpA89 plasmid of the avian spirochetosis agent Borrelia anserina Es.</title>
        <authorList>
            <person name="Elbir H."/>
            <person name="Sitlani P."/>
            <person name="Bergstroem S."/>
            <person name="Barbour A.G."/>
        </authorList>
    </citation>
    <scope>NUCLEOTIDE SEQUENCE [LARGE SCALE GENOMIC DNA]</scope>
    <source>
        <strain evidence="1">Es</strain>
        <plasmid evidence="1">lpA89</plasmid>
    </source>
</reference>
<accession>A0ABN4UAJ2</accession>
<evidence type="ECO:0000313" key="2">
    <source>
        <dbReference type="Proteomes" id="UP000185502"/>
    </source>
</evidence>
<organism evidence="1 2">
    <name type="scientific">Borrelia anserina Es</name>
    <dbReference type="NCBI Taxonomy" id="1365188"/>
    <lineage>
        <taxon>Bacteria</taxon>
        <taxon>Pseudomonadati</taxon>
        <taxon>Spirochaetota</taxon>
        <taxon>Spirochaetia</taxon>
        <taxon>Spirochaetales</taxon>
        <taxon>Borreliaceae</taxon>
        <taxon>Borrelia</taxon>
    </lineage>
</organism>
<dbReference type="RefSeq" id="WP_075550363.1">
    <property type="nucleotide sequence ID" value="NZ_CP014325.1"/>
</dbReference>
<keyword evidence="1" id="KW-0614">Plasmid</keyword>
<name>A0ABN4UAJ2_BORAN</name>
<dbReference type="PANTHER" id="PTHR21698:SF4">
    <property type="entry name" value="PROTEIN (PUTATIVE)-RELATED"/>
    <property type="match status" value="1"/>
</dbReference>
<dbReference type="PANTHER" id="PTHR21698">
    <property type="entry name" value="PROTEIN (PUTATIVE)-RELATED"/>
    <property type="match status" value="1"/>
</dbReference>
<keyword evidence="2" id="KW-1185">Reference proteome</keyword>
<evidence type="ECO:0000313" key="1">
    <source>
        <dbReference type="EMBL" id="APR65396.1"/>
    </source>
</evidence>
<dbReference type="NCBIfam" id="NF047534">
    <property type="entry name" value="lipo_BTA121_dup"/>
    <property type="match status" value="1"/>
</dbReference>
<protein>
    <recommendedName>
        <fullName evidence="3">Lipoprotein</fullName>
    </recommendedName>
</protein>
<geneLocation type="plasmid" evidence="1 2">
    <name>lpA89</name>
</geneLocation>
<gene>
    <name evidence="1" type="ORF">N187_A77</name>
</gene>
<sequence>MIEVKNYISLFLLLLVMSLLLVVSCDNTASDQGACSMKRKSVVPVKLGGKTVAVSEKKPVAVSEKKPVAVSEKEPVAVSEKKPVAVSEKKPVVVSEKEPVAVSEKKPVVVSEKEPVAVSEKKQVVVSEKKPVAVSEKKPVAVSEKEPVVVSEKKPVAVSEKEPVAVSEKKPVAVSEKEPVAVSEKKQVELSSKVDEAKDIKNFDDIYDEMSRDEQAVIDYMRSVLTDPSIGSDGNYYHFDDDTLEDLLADFGIEKLQKICSVLKVIIEADRLIDQIKNKDLKEEAKIRFNVRKNDYSRHLKEKVFSMKDIKLIYSAFLYPSAEPSFSYPIVEVKREAACVLTAEKKYSALSSDDKAIIDYLAFSKACLYKDEPPRSLYTFYSFYVNLGKLDSAQFDNFMRDSRFKVLEGGTIDDVRNKTFKCSFNVQV</sequence>
<proteinExistence type="predicted"/>
<dbReference type="EMBL" id="CP014325">
    <property type="protein sequence ID" value="APR65396.1"/>
    <property type="molecule type" value="Genomic_DNA"/>
</dbReference>